<evidence type="ECO:0000313" key="2">
    <source>
        <dbReference type="EMBL" id="EJX09515.1"/>
    </source>
</evidence>
<dbReference type="PANTHER" id="PTHR30032:SF4">
    <property type="entry name" value="AMIDASE ENHANCER"/>
    <property type="match status" value="1"/>
</dbReference>
<dbReference type="NCBIfam" id="TIGR02669">
    <property type="entry name" value="SpoIID_LytB"/>
    <property type="match status" value="1"/>
</dbReference>
<comment type="caution">
    <text evidence="2">The sequence shown here is derived from an EMBL/GenBank/DDBJ whole genome shotgun (WGS) entry which is preliminary data.</text>
</comment>
<gene>
    <name evidence="2" type="ORF">EVA_02370</name>
</gene>
<feature type="domain" description="Sporulation stage II protein D amidase enhancer LytB N-terminal" evidence="1">
    <location>
        <begin position="95"/>
        <end position="214"/>
    </location>
</feature>
<dbReference type="AlphaFoldDB" id="J9H648"/>
<evidence type="ECO:0000259" key="1">
    <source>
        <dbReference type="Pfam" id="PF08486"/>
    </source>
</evidence>
<accession>J9H648</accession>
<dbReference type="Pfam" id="PF08486">
    <property type="entry name" value="SpoIID"/>
    <property type="match status" value="1"/>
</dbReference>
<dbReference type="InterPro" id="IPR013486">
    <property type="entry name" value="SpoIID/LytB"/>
</dbReference>
<reference evidence="2" key="1">
    <citation type="journal article" date="2012" name="PLoS ONE">
        <title>Gene sets for utilization of primary and secondary nutrition supplies in the distal gut of endangered iberian lynx.</title>
        <authorList>
            <person name="Alcaide M."/>
            <person name="Messina E."/>
            <person name="Richter M."/>
            <person name="Bargiela R."/>
            <person name="Peplies J."/>
            <person name="Huws S.A."/>
            <person name="Newbold C.J."/>
            <person name="Golyshin P.N."/>
            <person name="Simon M.A."/>
            <person name="Lopez G."/>
            <person name="Yakimov M.M."/>
            <person name="Ferrer M."/>
        </authorList>
    </citation>
    <scope>NUCLEOTIDE SEQUENCE</scope>
</reference>
<dbReference type="EMBL" id="AMCI01000374">
    <property type="protein sequence ID" value="EJX09515.1"/>
    <property type="molecule type" value="Genomic_DNA"/>
</dbReference>
<proteinExistence type="predicted"/>
<organism evidence="2">
    <name type="scientific">gut metagenome</name>
    <dbReference type="NCBI Taxonomy" id="749906"/>
    <lineage>
        <taxon>unclassified sequences</taxon>
        <taxon>metagenomes</taxon>
        <taxon>organismal metagenomes</taxon>
    </lineage>
</organism>
<dbReference type="InterPro" id="IPR051922">
    <property type="entry name" value="Bact_Sporulation_Assoc"/>
</dbReference>
<dbReference type="GO" id="GO:0030288">
    <property type="term" value="C:outer membrane-bounded periplasmic space"/>
    <property type="evidence" value="ECO:0007669"/>
    <property type="project" value="TreeGrafter"/>
</dbReference>
<protein>
    <submittedName>
        <fullName evidence="2">Sporulation protein SpoIID-related protein</fullName>
    </submittedName>
</protein>
<dbReference type="InterPro" id="IPR013693">
    <property type="entry name" value="SpoIID/LytB_N"/>
</dbReference>
<name>J9H648_9ZZZZ</name>
<sequence length="438" mass="49747">MKEPEISVGIVNAQEIHFTLNGNFFAKGEIVRGEQTVAFSEGGILWNGNLYRELTFTPHDERTSFSLHDVTIGINFHWERQETQSFMGTLKLVVYEGKITAINLLPVEDYLTSVISSEMSATSSLEFLKAHAVVSRSWLFAQMEKRKAVSESDGGFFSFIKTDSEYIRWYDRDDHTIFDVCADDHCQRYQGITKASSPAVAEAVRATRGQLLMYGNGICDARFSKCCGGATEEYGCCWEDKQFPYLSTIRDTEPEERHPLPDLSNEKEAERWIRTSPASFCNTHDKKVIAQILNNYDQETTDFYRWQIRYSQEELADLIHQNTKCDYGQIIDLIPVQRGKSGRISKLKIVGTLKTLTIGKELEIRRTLSPTHLFSSAFVVDKGSLKDGIPEWFLISGAGWGHGVGLCQIGAAVMGEQGYTYDEILLHYYKGADIRRYY</sequence>
<dbReference type="PANTHER" id="PTHR30032">
    <property type="entry name" value="N-ACETYLMURAMOYL-L-ALANINE AMIDASE-RELATED"/>
    <property type="match status" value="1"/>
</dbReference>
<dbReference type="GO" id="GO:0030435">
    <property type="term" value="P:sporulation resulting in formation of a cellular spore"/>
    <property type="evidence" value="ECO:0007669"/>
    <property type="project" value="InterPro"/>
</dbReference>